<keyword evidence="6" id="KW-0325">Glycoprotein</keyword>
<dbReference type="PANTHER" id="PTHR31158">
    <property type="entry name" value="DUAL OXIDASE 2"/>
    <property type="match status" value="1"/>
</dbReference>
<evidence type="ECO:0000256" key="1">
    <source>
        <dbReference type="ARBA" id="ARBA00004141"/>
    </source>
</evidence>
<evidence type="ECO:0000256" key="2">
    <source>
        <dbReference type="ARBA" id="ARBA00009816"/>
    </source>
</evidence>
<proteinExistence type="inferred from homology"/>
<reference evidence="8" key="1">
    <citation type="submission" date="2025-08" db="UniProtKB">
        <authorList>
            <consortium name="Ensembl"/>
        </authorList>
    </citation>
    <scope>IDENTIFICATION</scope>
</reference>
<evidence type="ECO:0000256" key="5">
    <source>
        <dbReference type="ARBA" id="ARBA00023136"/>
    </source>
</evidence>
<dbReference type="GO" id="GO:0005789">
    <property type="term" value="C:endoplasmic reticulum membrane"/>
    <property type="evidence" value="ECO:0007669"/>
    <property type="project" value="InterPro"/>
</dbReference>
<dbReference type="GeneTree" id="ENSGT00390000008240"/>
<evidence type="ECO:0000256" key="3">
    <source>
        <dbReference type="ARBA" id="ARBA00022692"/>
    </source>
</evidence>
<comment type="subcellular location">
    <subcellularLocation>
        <location evidence="1">Membrane</location>
        <topology evidence="1">Multi-pass membrane protein</topology>
    </subcellularLocation>
</comment>
<protein>
    <submittedName>
        <fullName evidence="8">Dual oxidase maturation factor 2</fullName>
    </submittedName>
</protein>
<evidence type="ECO:0000313" key="8">
    <source>
        <dbReference type="Ensembl" id="ENSEBUP00000019274.1"/>
    </source>
</evidence>
<name>A0A8C4QQX5_EPTBU</name>
<feature type="transmembrane region" description="Helical" evidence="7">
    <location>
        <begin position="246"/>
        <end position="269"/>
    </location>
</feature>
<dbReference type="AlphaFoldDB" id="A0A8C4QQX5"/>
<dbReference type="Pfam" id="PF10204">
    <property type="entry name" value="DuoxA"/>
    <property type="match status" value="1"/>
</dbReference>
<reference evidence="8" key="2">
    <citation type="submission" date="2025-09" db="UniProtKB">
        <authorList>
            <consortium name="Ensembl"/>
        </authorList>
    </citation>
    <scope>IDENTIFICATION</scope>
</reference>
<feature type="transmembrane region" description="Helical" evidence="7">
    <location>
        <begin position="186"/>
        <end position="208"/>
    </location>
</feature>
<evidence type="ECO:0000313" key="9">
    <source>
        <dbReference type="Proteomes" id="UP000694388"/>
    </source>
</evidence>
<accession>A0A8C4QQX5</accession>
<dbReference type="GO" id="GO:0015031">
    <property type="term" value="P:protein transport"/>
    <property type="evidence" value="ECO:0007669"/>
    <property type="project" value="InterPro"/>
</dbReference>
<keyword evidence="9" id="KW-1185">Reference proteome</keyword>
<keyword evidence="4 7" id="KW-1133">Transmembrane helix</keyword>
<evidence type="ECO:0000256" key="4">
    <source>
        <dbReference type="ARBA" id="ARBA00022989"/>
    </source>
</evidence>
<evidence type="ECO:0000256" key="6">
    <source>
        <dbReference type="ARBA" id="ARBA00023180"/>
    </source>
</evidence>
<dbReference type="PANTHER" id="PTHR31158:SF12">
    <property type="entry name" value="DUAL OXIDASE MATURATION FACTOR 1"/>
    <property type="match status" value="1"/>
</dbReference>
<comment type="similarity">
    <text evidence="2">Belongs to the DUOXA family.</text>
</comment>
<dbReference type="Ensembl" id="ENSEBUT00000019850.1">
    <property type="protein sequence ID" value="ENSEBUP00000019274.1"/>
    <property type="gene ID" value="ENSEBUG00000011994.1"/>
</dbReference>
<organism evidence="8 9">
    <name type="scientific">Eptatretus burgeri</name>
    <name type="common">Inshore hagfish</name>
    <dbReference type="NCBI Taxonomy" id="7764"/>
    <lineage>
        <taxon>Eukaryota</taxon>
        <taxon>Metazoa</taxon>
        <taxon>Chordata</taxon>
        <taxon>Craniata</taxon>
        <taxon>Vertebrata</taxon>
        <taxon>Cyclostomata</taxon>
        <taxon>Myxini</taxon>
        <taxon>Myxiniformes</taxon>
        <taxon>Myxinidae</taxon>
        <taxon>Eptatretinae</taxon>
        <taxon>Eptatretus</taxon>
    </lineage>
</organism>
<dbReference type="InterPro" id="IPR018469">
    <property type="entry name" value="Dual_oxidase_maturation_fac"/>
</dbReference>
<evidence type="ECO:0000256" key="7">
    <source>
        <dbReference type="SAM" id="Phobius"/>
    </source>
</evidence>
<sequence length="305" mass="35107">MSTYQTGPTDTHAYTNTQKEDGPRCLYSALQPRRIVRLGVRTAGYLAASATSRFGFGGRVPDPAFRCDTTQTVQPGRGMHSIQYTNFRYDWETGGVEMEINYRAAERRTIRAHVGMIVSFTGINFTLRGLPINQLNETINYNEHFGWHPKGIEADLHDGLERGLPSPILHLAEVFLQNGACTNIRLYMLATYYASILMWWVCVITPAVKCSIRLYFMSSLLLCYSCCKITSTLPLCTQYVDDFKWILKHFFVFFSPALLCYFLGIMVSIMHHKYPSKLKEIFDLQKHKEENPFQSEFCQSYLKKY</sequence>
<keyword evidence="5 7" id="KW-0472">Membrane</keyword>
<keyword evidence="3 7" id="KW-0812">Transmembrane</keyword>
<dbReference type="Proteomes" id="UP000694388">
    <property type="component" value="Unplaced"/>
</dbReference>